<comment type="caution">
    <text evidence="2">The sequence shown here is derived from an EMBL/GenBank/DDBJ whole genome shotgun (WGS) entry which is preliminary data.</text>
</comment>
<name>A0ABW0T0C9_9GAMM</name>
<evidence type="ECO:0000313" key="2">
    <source>
        <dbReference type="EMBL" id="MFC5582473.1"/>
    </source>
</evidence>
<evidence type="ECO:0000256" key="1">
    <source>
        <dbReference type="SAM" id="SignalP"/>
    </source>
</evidence>
<keyword evidence="1" id="KW-0732">Signal</keyword>
<proteinExistence type="predicted"/>
<dbReference type="Proteomes" id="UP001596111">
    <property type="component" value="Unassembled WGS sequence"/>
</dbReference>
<sequence length="106" mass="11511">MNKFAAAAVLGVASVLCACQTTGARITHLYTGNSEVEVRETLGRPDAVRVLGDYEVYTYLARHHSRLSLHRSDYTVVMQNGKVVQFGAGVAQREGLHTVVIVPPQS</sequence>
<feature type="chain" id="PRO_5046164145" evidence="1">
    <location>
        <begin position="19"/>
        <end position="106"/>
    </location>
</feature>
<dbReference type="RefSeq" id="WP_377328594.1">
    <property type="nucleotide sequence ID" value="NZ_JBHSNG010000019.1"/>
</dbReference>
<evidence type="ECO:0000313" key="3">
    <source>
        <dbReference type="Proteomes" id="UP001596111"/>
    </source>
</evidence>
<protein>
    <submittedName>
        <fullName evidence="2">Uncharacterized protein</fullName>
    </submittedName>
</protein>
<dbReference type="PROSITE" id="PS51257">
    <property type="entry name" value="PROKAR_LIPOPROTEIN"/>
    <property type="match status" value="1"/>
</dbReference>
<organism evidence="2 3">
    <name type="scientific">Rhodanobacter terrae</name>
    <dbReference type="NCBI Taxonomy" id="418647"/>
    <lineage>
        <taxon>Bacteria</taxon>
        <taxon>Pseudomonadati</taxon>
        <taxon>Pseudomonadota</taxon>
        <taxon>Gammaproteobacteria</taxon>
        <taxon>Lysobacterales</taxon>
        <taxon>Rhodanobacteraceae</taxon>
        <taxon>Rhodanobacter</taxon>
    </lineage>
</organism>
<keyword evidence="3" id="KW-1185">Reference proteome</keyword>
<reference evidence="3" key="1">
    <citation type="journal article" date="2019" name="Int. J. Syst. Evol. Microbiol.">
        <title>The Global Catalogue of Microorganisms (GCM) 10K type strain sequencing project: providing services to taxonomists for standard genome sequencing and annotation.</title>
        <authorList>
            <consortium name="The Broad Institute Genomics Platform"/>
            <consortium name="The Broad Institute Genome Sequencing Center for Infectious Disease"/>
            <person name="Wu L."/>
            <person name="Ma J."/>
        </authorList>
    </citation>
    <scope>NUCLEOTIDE SEQUENCE [LARGE SCALE GENOMIC DNA]</scope>
    <source>
        <strain evidence="3">CGMCC 1.13587</strain>
    </source>
</reference>
<dbReference type="EMBL" id="JBHSNG010000019">
    <property type="protein sequence ID" value="MFC5582473.1"/>
    <property type="molecule type" value="Genomic_DNA"/>
</dbReference>
<accession>A0ABW0T0C9</accession>
<feature type="signal peptide" evidence="1">
    <location>
        <begin position="1"/>
        <end position="18"/>
    </location>
</feature>
<gene>
    <name evidence="2" type="ORF">ACFPPB_15235</name>
</gene>